<dbReference type="Proteomes" id="UP001337655">
    <property type="component" value="Unassembled WGS sequence"/>
</dbReference>
<protein>
    <recommendedName>
        <fullName evidence="3">N-acetyltransferase domain-containing protein</fullName>
    </recommendedName>
</protein>
<organism evidence="1 2">
    <name type="scientific">Saxophila tyrrhenica</name>
    <dbReference type="NCBI Taxonomy" id="1690608"/>
    <lineage>
        <taxon>Eukaryota</taxon>
        <taxon>Fungi</taxon>
        <taxon>Dikarya</taxon>
        <taxon>Ascomycota</taxon>
        <taxon>Pezizomycotina</taxon>
        <taxon>Dothideomycetes</taxon>
        <taxon>Dothideomycetidae</taxon>
        <taxon>Mycosphaerellales</taxon>
        <taxon>Extremaceae</taxon>
        <taxon>Saxophila</taxon>
    </lineage>
</organism>
<evidence type="ECO:0000313" key="1">
    <source>
        <dbReference type="EMBL" id="KAK5175581.1"/>
    </source>
</evidence>
<dbReference type="InterPro" id="IPR016181">
    <property type="entry name" value="Acyl_CoA_acyltransferase"/>
</dbReference>
<dbReference type="InterPro" id="IPR052523">
    <property type="entry name" value="Trichothecene_AcTrans"/>
</dbReference>
<evidence type="ECO:0008006" key="3">
    <source>
        <dbReference type="Google" id="ProtNLM"/>
    </source>
</evidence>
<dbReference type="PANTHER" id="PTHR42791">
    <property type="entry name" value="GNAT FAMILY ACETYLTRANSFERASE"/>
    <property type="match status" value="1"/>
</dbReference>
<evidence type="ECO:0000313" key="2">
    <source>
        <dbReference type="Proteomes" id="UP001337655"/>
    </source>
</evidence>
<dbReference type="RefSeq" id="XP_064664219.1">
    <property type="nucleotide sequence ID" value="XM_064797985.1"/>
</dbReference>
<dbReference type="AlphaFoldDB" id="A0AAV9PPC1"/>
<proteinExistence type="predicted"/>
<dbReference type="Gene3D" id="3.40.630.30">
    <property type="match status" value="1"/>
</dbReference>
<gene>
    <name evidence="1" type="ORF">LTR77_000720</name>
</gene>
<dbReference type="GeneID" id="89922070"/>
<dbReference type="SUPFAM" id="SSF55729">
    <property type="entry name" value="Acyl-CoA N-acyltransferases (Nat)"/>
    <property type="match status" value="1"/>
</dbReference>
<comment type="caution">
    <text evidence="1">The sequence shown here is derived from an EMBL/GenBank/DDBJ whole genome shotgun (WGS) entry which is preliminary data.</text>
</comment>
<reference evidence="1 2" key="1">
    <citation type="submission" date="2023-08" db="EMBL/GenBank/DDBJ databases">
        <title>Black Yeasts Isolated from many extreme environments.</title>
        <authorList>
            <person name="Coleine C."/>
            <person name="Stajich J.E."/>
            <person name="Selbmann L."/>
        </authorList>
    </citation>
    <scope>NUCLEOTIDE SEQUENCE [LARGE SCALE GENOMIC DNA]</scope>
    <source>
        <strain evidence="1 2">CCFEE 5935</strain>
    </source>
</reference>
<dbReference type="EMBL" id="JAVRRT010000001">
    <property type="protein sequence ID" value="KAK5175581.1"/>
    <property type="molecule type" value="Genomic_DNA"/>
</dbReference>
<name>A0AAV9PPC1_9PEZI</name>
<accession>A0AAV9PPC1</accession>
<sequence>MCADASSFVLSRAKVEDIPEVVELQYDAFPDFARRAFMGCYSRDDIAKVAAYYMEEMRTDPSDIWIKVNDVESGKIVAASNWKLYSTSALPHGTDKVPTWIEDEEAKELTRTILEPMNELRLKENVGPFIRNAAEYRRRGVASMMMQWGCDLADLLSLPGWIEASPEGDQPHQNPAV</sequence>
<dbReference type="PANTHER" id="PTHR42791:SF5">
    <property type="entry name" value="HYPOTHETICAL ACETYLTRANSFERASE (EUROFUNG)"/>
    <property type="match status" value="1"/>
</dbReference>
<keyword evidence="2" id="KW-1185">Reference proteome</keyword>